<dbReference type="GO" id="GO:0009252">
    <property type="term" value="P:peptidoglycan biosynthetic process"/>
    <property type="evidence" value="ECO:0007669"/>
    <property type="project" value="UniProtKB-UniRule"/>
</dbReference>
<feature type="domain" description="FAD-binding PCMH-type" evidence="17">
    <location>
        <begin position="32"/>
        <end position="198"/>
    </location>
</feature>
<comment type="cofactor">
    <cofactor evidence="1 16">
        <name>FAD</name>
        <dbReference type="ChEBI" id="CHEBI:57692"/>
    </cofactor>
</comment>
<dbReference type="OrthoDB" id="9804753at2"/>
<accession>A0A5R9F450</accession>
<dbReference type="AlphaFoldDB" id="A0A5R9F450"/>
<proteinExistence type="inferred from homology"/>
<comment type="similarity">
    <text evidence="16">Belongs to the MurB family.</text>
</comment>
<comment type="pathway">
    <text evidence="4 16">Cell wall biogenesis; peptidoglycan biosynthesis.</text>
</comment>
<dbReference type="InterPro" id="IPR011601">
    <property type="entry name" value="MurB_C"/>
</dbReference>
<evidence type="ECO:0000256" key="16">
    <source>
        <dbReference type="HAMAP-Rule" id="MF_00037"/>
    </source>
</evidence>
<comment type="caution">
    <text evidence="18">The sequence shown here is derived from an EMBL/GenBank/DDBJ whole genome shotgun (WGS) entry which is preliminary data.</text>
</comment>
<keyword evidence="11 16" id="KW-0573">Peptidoglycan synthesis</keyword>
<dbReference type="InterPro" id="IPR006094">
    <property type="entry name" value="Oxid_FAD_bind_N"/>
</dbReference>
<dbReference type="GO" id="GO:0008360">
    <property type="term" value="P:regulation of cell shape"/>
    <property type="evidence" value="ECO:0007669"/>
    <property type="project" value="UniProtKB-KW"/>
</dbReference>
<dbReference type="Proteomes" id="UP000308230">
    <property type="component" value="Unassembled WGS sequence"/>
</dbReference>
<evidence type="ECO:0000256" key="7">
    <source>
        <dbReference type="ARBA" id="ARBA00022630"/>
    </source>
</evidence>
<sequence>MDKLSLLQDKMEQEGLGRIRRNEPMAKHTTIRIGGPAELLIEPKDTGSLKKVIELVNESGIKWRAIGRGSNLLVKDTGIDGIVIKLSKGMDHMVLNGNELRVGGGYSLIKLVTLISKKGLSGFEFAGGIPGSVGGAVFMNAGAHGSDIATILKKALILFEDGTLKWLTNKEMVFSYRTSILQKKPGIVVEAVFQLKEGDRDKIVGEMQKYKEYRSETQPWTEPCCGSVFRNPLPEHAGHLIERSGLKGYRVGGAKISEKHANFIVNVENASAKDVITIIDFVKETIKNKYGVDMHTEVEIVES</sequence>
<dbReference type="InterPro" id="IPR016169">
    <property type="entry name" value="FAD-bd_PCMH_sub2"/>
</dbReference>
<keyword evidence="13 16" id="KW-0131">Cell cycle</keyword>
<comment type="catalytic activity">
    <reaction evidence="15 16">
        <text>UDP-N-acetyl-alpha-D-muramate + NADP(+) = UDP-N-acetyl-3-O-(1-carboxyvinyl)-alpha-D-glucosamine + NADPH + H(+)</text>
        <dbReference type="Rhea" id="RHEA:12248"/>
        <dbReference type="ChEBI" id="CHEBI:15378"/>
        <dbReference type="ChEBI" id="CHEBI:57783"/>
        <dbReference type="ChEBI" id="CHEBI:58349"/>
        <dbReference type="ChEBI" id="CHEBI:68483"/>
        <dbReference type="ChEBI" id="CHEBI:70757"/>
        <dbReference type="EC" id="1.3.1.98"/>
    </reaction>
</comment>
<feature type="active site" description="Proton donor" evidence="16">
    <location>
        <position position="227"/>
    </location>
</feature>
<evidence type="ECO:0000256" key="3">
    <source>
        <dbReference type="ARBA" id="ARBA00004496"/>
    </source>
</evidence>
<dbReference type="PROSITE" id="PS51387">
    <property type="entry name" value="FAD_PCMH"/>
    <property type="match status" value="1"/>
</dbReference>
<dbReference type="SUPFAM" id="SSF56194">
    <property type="entry name" value="Uridine diphospho-N-Acetylenolpyruvylglucosamine reductase, MurB, C-terminal domain"/>
    <property type="match status" value="1"/>
</dbReference>
<keyword evidence="19" id="KW-1185">Reference proteome</keyword>
<dbReference type="Gene3D" id="3.30.465.10">
    <property type="match status" value="1"/>
</dbReference>
<dbReference type="GO" id="GO:0051301">
    <property type="term" value="P:cell division"/>
    <property type="evidence" value="ECO:0007669"/>
    <property type="project" value="UniProtKB-KW"/>
</dbReference>
<keyword evidence="10 16" id="KW-0133">Cell shape</keyword>
<dbReference type="InterPro" id="IPR036318">
    <property type="entry name" value="FAD-bd_PCMH-like_sf"/>
</dbReference>
<keyword evidence="6 16" id="KW-0132">Cell division</keyword>
<keyword evidence="7 16" id="KW-0285">Flavoprotein</keyword>
<evidence type="ECO:0000256" key="11">
    <source>
        <dbReference type="ARBA" id="ARBA00022984"/>
    </source>
</evidence>
<evidence type="ECO:0000256" key="6">
    <source>
        <dbReference type="ARBA" id="ARBA00022618"/>
    </source>
</evidence>
<keyword evidence="8 16" id="KW-0274">FAD</keyword>
<dbReference type="PANTHER" id="PTHR21071">
    <property type="entry name" value="UDP-N-ACETYLENOLPYRUVOYLGLUCOSAMINE REDUCTASE"/>
    <property type="match status" value="1"/>
</dbReference>
<dbReference type="Gene3D" id="3.90.78.10">
    <property type="entry name" value="UDP-N-acetylenolpyruvoylglucosamine reductase, C-terminal domain"/>
    <property type="match status" value="1"/>
</dbReference>
<evidence type="ECO:0000256" key="1">
    <source>
        <dbReference type="ARBA" id="ARBA00001974"/>
    </source>
</evidence>
<protein>
    <recommendedName>
        <fullName evidence="16">UDP-N-acetylenolpyruvoylglucosamine reductase</fullName>
        <ecNumber evidence="16">1.3.1.98</ecNumber>
    </recommendedName>
    <alternativeName>
        <fullName evidence="16">UDP-N-acetylmuramate dehydrogenase</fullName>
    </alternativeName>
</protein>
<evidence type="ECO:0000256" key="5">
    <source>
        <dbReference type="ARBA" id="ARBA00022490"/>
    </source>
</evidence>
<evidence type="ECO:0000256" key="2">
    <source>
        <dbReference type="ARBA" id="ARBA00003921"/>
    </source>
</evidence>
<dbReference type="InterPro" id="IPR036635">
    <property type="entry name" value="MurB_C_sf"/>
</dbReference>
<evidence type="ECO:0000256" key="8">
    <source>
        <dbReference type="ARBA" id="ARBA00022827"/>
    </source>
</evidence>
<evidence type="ECO:0000313" key="19">
    <source>
        <dbReference type="Proteomes" id="UP000308230"/>
    </source>
</evidence>
<dbReference type="EMBL" id="SWLG01000025">
    <property type="protein sequence ID" value="TLS35244.1"/>
    <property type="molecule type" value="Genomic_DNA"/>
</dbReference>
<evidence type="ECO:0000256" key="14">
    <source>
        <dbReference type="ARBA" id="ARBA00023316"/>
    </source>
</evidence>
<keyword evidence="9 16" id="KW-0521">NADP</keyword>
<dbReference type="GO" id="GO:0071949">
    <property type="term" value="F:FAD binding"/>
    <property type="evidence" value="ECO:0007669"/>
    <property type="project" value="InterPro"/>
</dbReference>
<dbReference type="Pfam" id="PF02873">
    <property type="entry name" value="MurB_C"/>
    <property type="match status" value="1"/>
</dbReference>
<reference evidence="18 19" key="1">
    <citation type="submission" date="2019-04" db="EMBL/GenBank/DDBJ databases">
        <title>Bacillus caeni sp. nov., a bacterium isolated from mangrove sediment.</title>
        <authorList>
            <person name="Huang H."/>
            <person name="Mo K."/>
            <person name="Hu Y."/>
        </authorList>
    </citation>
    <scope>NUCLEOTIDE SEQUENCE [LARGE SCALE GENOMIC DNA]</scope>
    <source>
        <strain evidence="18 19">HB172195</strain>
    </source>
</reference>
<feature type="active site" evidence="16">
    <location>
        <position position="297"/>
    </location>
</feature>
<keyword evidence="14 16" id="KW-0961">Cell wall biogenesis/degradation</keyword>
<evidence type="ECO:0000256" key="13">
    <source>
        <dbReference type="ARBA" id="ARBA00023306"/>
    </source>
</evidence>
<evidence type="ECO:0000256" key="15">
    <source>
        <dbReference type="ARBA" id="ARBA00048914"/>
    </source>
</evidence>
<dbReference type="GO" id="GO:0071555">
    <property type="term" value="P:cell wall organization"/>
    <property type="evidence" value="ECO:0007669"/>
    <property type="project" value="UniProtKB-KW"/>
</dbReference>
<evidence type="ECO:0000256" key="9">
    <source>
        <dbReference type="ARBA" id="ARBA00022857"/>
    </source>
</evidence>
<evidence type="ECO:0000256" key="10">
    <source>
        <dbReference type="ARBA" id="ARBA00022960"/>
    </source>
</evidence>
<comment type="subcellular location">
    <subcellularLocation>
        <location evidence="3 16">Cytoplasm</location>
    </subcellularLocation>
</comment>
<dbReference type="NCBIfam" id="NF010480">
    <property type="entry name" value="PRK13905.1"/>
    <property type="match status" value="1"/>
</dbReference>
<organism evidence="18 19">
    <name type="scientific">Exobacillus caeni</name>
    <dbReference type="NCBI Taxonomy" id="2574798"/>
    <lineage>
        <taxon>Bacteria</taxon>
        <taxon>Bacillati</taxon>
        <taxon>Bacillota</taxon>
        <taxon>Bacilli</taxon>
        <taxon>Bacillales</taxon>
        <taxon>Guptibacillaceae</taxon>
        <taxon>Exobacillus</taxon>
    </lineage>
</organism>
<dbReference type="PANTHER" id="PTHR21071:SF5">
    <property type="entry name" value="UDP-N-ACETYLENOLPYRUVOYLGLUCOSAMINE REDUCTASE"/>
    <property type="match status" value="1"/>
</dbReference>
<evidence type="ECO:0000256" key="12">
    <source>
        <dbReference type="ARBA" id="ARBA00023002"/>
    </source>
</evidence>
<dbReference type="EC" id="1.3.1.98" evidence="16"/>
<dbReference type="RefSeq" id="WP_138129224.1">
    <property type="nucleotide sequence ID" value="NZ_SWLG01000025.1"/>
</dbReference>
<gene>
    <name evidence="16 18" type="primary">murB</name>
    <name evidence="18" type="ORF">FCL54_21345</name>
</gene>
<dbReference type="UniPathway" id="UPA00219"/>
<comment type="function">
    <text evidence="2 16">Cell wall formation.</text>
</comment>
<evidence type="ECO:0000259" key="17">
    <source>
        <dbReference type="PROSITE" id="PS51387"/>
    </source>
</evidence>
<feature type="active site" evidence="16">
    <location>
        <position position="177"/>
    </location>
</feature>
<name>A0A5R9F450_9BACL</name>
<dbReference type="NCBIfam" id="TIGR00179">
    <property type="entry name" value="murB"/>
    <property type="match status" value="1"/>
</dbReference>
<keyword evidence="12 16" id="KW-0560">Oxidoreductase</keyword>
<evidence type="ECO:0000256" key="4">
    <source>
        <dbReference type="ARBA" id="ARBA00004752"/>
    </source>
</evidence>
<dbReference type="Pfam" id="PF01565">
    <property type="entry name" value="FAD_binding_4"/>
    <property type="match status" value="1"/>
</dbReference>
<dbReference type="HAMAP" id="MF_00037">
    <property type="entry name" value="MurB"/>
    <property type="match status" value="1"/>
</dbReference>
<dbReference type="InterPro" id="IPR016166">
    <property type="entry name" value="FAD-bd_PCMH"/>
</dbReference>
<dbReference type="SUPFAM" id="SSF56176">
    <property type="entry name" value="FAD-binding/transporter-associated domain-like"/>
    <property type="match status" value="1"/>
</dbReference>
<keyword evidence="5 16" id="KW-0963">Cytoplasm</keyword>
<dbReference type="Gene3D" id="3.30.43.10">
    <property type="entry name" value="Uridine Diphospho-n-acetylenolpyruvylglucosamine Reductase, domain 2"/>
    <property type="match status" value="1"/>
</dbReference>
<dbReference type="InterPro" id="IPR003170">
    <property type="entry name" value="MurB"/>
</dbReference>
<evidence type="ECO:0000313" key="18">
    <source>
        <dbReference type="EMBL" id="TLS35244.1"/>
    </source>
</evidence>
<dbReference type="InterPro" id="IPR016167">
    <property type="entry name" value="FAD-bd_PCMH_sub1"/>
</dbReference>
<dbReference type="GO" id="GO:0008762">
    <property type="term" value="F:UDP-N-acetylmuramate dehydrogenase activity"/>
    <property type="evidence" value="ECO:0007669"/>
    <property type="project" value="UniProtKB-UniRule"/>
</dbReference>
<dbReference type="GO" id="GO:0005829">
    <property type="term" value="C:cytosol"/>
    <property type="evidence" value="ECO:0007669"/>
    <property type="project" value="TreeGrafter"/>
</dbReference>